<feature type="region of interest" description="Disordered" evidence="9">
    <location>
        <begin position="378"/>
        <end position="404"/>
    </location>
</feature>
<evidence type="ECO:0000313" key="11">
    <source>
        <dbReference type="Proteomes" id="UP000243797"/>
    </source>
</evidence>
<evidence type="ECO:0000256" key="5">
    <source>
        <dbReference type="ARBA" id="ARBA00020265"/>
    </source>
</evidence>
<dbReference type="PANTHER" id="PTHR12896">
    <property type="entry name" value="PAX6 NEIGHBOR PROTEIN PAXNEB"/>
    <property type="match status" value="1"/>
</dbReference>
<evidence type="ECO:0000256" key="8">
    <source>
        <dbReference type="ARBA" id="ARBA00023242"/>
    </source>
</evidence>
<accession>A0A2K1QUS1</accession>
<protein>
    <recommendedName>
        <fullName evidence="5">Elongator complex protein 4</fullName>
    </recommendedName>
</protein>
<evidence type="ECO:0000256" key="1">
    <source>
        <dbReference type="ARBA" id="ARBA00004123"/>
    </source>
</evidence>
<dbReference type="InterPro" id="IPR027417">
    <property type="entry name" value="P-loop_NTPase"/>
</dbReference>
<dbReference type="Proteomes" id="UP000243797">
    <property type="component" value="Unassembled WGS sequence"/>
</dbReference>
<keyword evidence="8" id="KW-0539">Nucleus</keyword>
<dbReference type="EMBL" id="NKHZ01000039">
    <property type="protein sequence ID" value="PNS18814.1"/>
    <property type="molecule type" value="Genomic_DNA"/>
</dbReference>
<organism evidence="10 11">
    <name type="scientific">Sphaceloma murrayae</name>
    <dbReference type="NCBI Taxonomy" id="2082308"/>
    <lineage>
        <taxon>Eukaryota</taxon>
        <taxon>Fungi</taxon>
        <taxon>Dikarya</taxon>
        <taxon>Ascomycota</taxon>
        <taxon>Pezizomycotina</taxon>
        <taxon>Dothideomycetes</taxon>
        <taxon>Dothideomycetidae</taxon>
        <taxon>Myriangiales</taxon>
        <taxon>Elsinoaceae</taxon>
        <taxon>Sphaceloma</taxon>
    </lineage>
</organism>
<evidence type="ECO:0000256" key="4">
    <source>
        <dbReference type="ARBA" id="ARBA00007573"/>
    </source>
</evidence>
<dbReference type="CDD" id="cd19494">
    <property type="entry name" value="Elp4"/>
    <property type="match status" value="1"/>
</dbReference>
<reference evidence="10 11" key="1">
    <citation type="submission" date="2017-06" db="EMBL/GenBank/DDBJ databases">
        <title>Draft genome sequence of a variant of Elsinoe murrayae.</title>
        <authorList>
            <person name="Cheng Q."/>
        </authorList>
    </citation>
    <scope>NUCLEOTIDE SEQUENCE [LARGE SCALE GENOMIC DNA]</scope>
    <source>
        <strain evidence="10 11">CQ-2017a</strain>
    </source>
</reference>
<name>A0A2K1QUS1_9PEZI</name>
<comment type="pathway">
    <text evidence="3">tRNA modification; 5-methoxycarbonylmethyl-2-thiouridine-tRNA biosynthesis.</text>
</comment>
<dbReference type="UniPathway" id="UPA00988"/>
<comment type="subcellular location">
    <subcellularLocation>
        <location evidence="2">Cytoplasm</location>
    </subcellularLocation>
    <subcellularLocation>
        <location evidence="1">Nucleus</location>
    </subcellularLocation>
</comment>
<evidence type="ECO:0000256" key="3">
    <source>
        <dbReference type="ARBA" id="ARBA00005043"/>
    </source>
</evidence>
<proteinExistence type="inferred from homology"/>
<dbReference type="OrthoDB" id="289162at2759"/>
<feature type="region of interest" description="Disordered" evidence="9">
    <location>
        <begin position="1"/>
        <end position="22"/>
    </location>
</feature>
<feature type="compositionally biased region" description="Low complexity" evidence="9">
    <location>
        <begin position="386"/>
        <end position="396"/>
    </location>
</feature>
<dbReference type="InParanoid" id="A0A2K1QUS1"/>
<evidence type="ECO:0000313" key="10">
    <source>
        <dbReference type="EMBL" id="PNS18814.1"/>
    </source>
</evidence>
<dbReference type="Pfam" id="PF05625">
    <property type="entry name" value="PAXNEB"/>
    <property type="match status" value="1"/>
</dbReference>
<keyword evidence="6" id="KW-0963">Cytoplasm</keyword>
<dbReference type="PANTHER" id="PTHR12896:SF1">
    <property type="entry name" value="ELONGATOR COMPLEX PROTEIN 4"/>
    <property type="match status" value="1"/>
</dbReference>
<dbReference type="GO" id="GO:0002098">
    <property type="term" value="P:tRNA wobble uridine modification"/>
    <property type="evidence" value="ECO:0007669"/>
    <property type="project" value="InterPro"/>
</dbReference>
<sequence>MAFRKRNVGIQRASGQQGGASVDQLEASASVSISGVRPSPLTGQPTTSTGITSLDGYLGGHGGLPTGSSVLIEESGTTDFSGAILKFFAAEGITQAHHLHVVGLGDQWIRDLPGVAGAAESVKSQARPDDGLSDKMKIAWRYQRLGQHDSAQLSSLANNRMPIAPGVEADTDNVFCHIFDLAKRLDLPPSASIHHVPMTPLAPISKPPFADILRSISLSIEDAPKLALHRILIPSILSPAFYPPHAGIPEHFLQFLHSLRALLRKFPDRVVAMITIPTELHKRASGLVRWAEQLCDGVMELQPFPHIMDASNSLAESGGARSGEEQPQGMLKFHKLPGLTERGATGVLGIAVGDDLSFTLSRRKFLIRPFSLPPMEQEVLKESVDSSGSRTSALSSTKKADIEF</sequence>
<dbReference type="AlphaFoldDB" id="A0A2K1QUS1"/>
<comment type="similarity">
    <text evidence="4">Belongs to the ELP4 family.</text>
</comment>
<evidence type="ECO:0000256" key="6">
    <source>
        <dbReference type="ARBA" id="ARBA00022490"/>
    </source>
</evidence>
<evidence type="ECO:0000256" key="2">
    <source>
        <dbReference type="ARBA" id="ARBA00004496"/>
    </source>
</evidence>
<dbReference type="STRING" id="2082308.A0A2K1QUS1"/>
<dbReference type="InterPro" id="IPR008728">
    <property type="entry name" value="Elongator_complex_protein_4"/>
</dbReference>
<evidence type="ECO:0000256" key="7">
    <source>
        <dbReference type="ARBA" id="ARBA00022694"/>
    </source>
</evidence>
<dbReference type="FunCoup" id="A0A2K1QUS1">
    <property type="interactions" value="705"/>
</dbReference>
<dbReference type="GO" id="GO:0008023">
    <property type="term" value="C:transcription elongation factor complex"/>
    <property type="evidence" value="ECO:0007669"/>
    <property type="project" value="TreeGrafter"/>
</dbReference>
<dbReference type="GO" id="GO:0033588">
    <property type="term" value="C:elongator holoenzyme complex"/>
    <property type="evidence" value="ECO:0007669"/>
    <property type="project" value="InterPro"/>
</dbReference>
<keyword evidence="11" id="KW-1185">Reference proteome</keyword>
<keyword evidence="7" id="KW-0819">tRNA processing</keyword>
<dbReference type="GO" id="GO:0005737">
    <property type="term" value="C:cytoplasm"/>
    <property type="evidence" value="ECO:0007669"/>
    <property type="project" value="UniProtKB-SubCell"/>
</dbReference>
<evidence type="ECO:0000256" key="9">
    <source>
        <dbReference type="SAM" id="MobiDB-lite"/>
    </source>
</evidence>
<gene>
    <name evidence="10" type="ORF">CAC42_5353</name>
</gene>
<dbReference type="Gene3D" id="3.40.50.300">
    <property type="entry name" value="P-loop containing nucleotide triphosphate hydrolases"/>
    <property type="match status" value="1"/>
</dbReference>
<comment type="caution">
    <text evidence="10">The sequence shown here is derived from an EMBL/GenBank/DDBJ whole genome shotgun (WGS) entry which is preliminary data.</text>
</comment>